<reference evidence="6" key="1">
    <citation type="submission" date="2019-10" db="EMBL/GenBank/DDBJ databases">
        <authorList>
            <person name="Nor Muhammad N."/>
        </authorList>
    </citation>
    <scope>NUCLEOTIDE SEQUENCE</scope>
</reference>
<dbReference type="InterPro" id="IPR051179">
    <property type="entry name" value="WD_repeat_multifunction"/>
</dbReference>
<accession>A0A5K1JSL7</accession>
<dbReference type="PANTHER" id="PTHR19857:SF8">
    <property type="entry name" value="ANGIO-ASSOCIATED MIGRATORY CELL PROTEIN"/>
    <property type="match status" value="1"/>
</dbReference>
<sequence>MPRYAEYRAFPDVHSNTITHVAFNSDAKLLASASLDGNLFIWNVRSSSLSYHYFTGNSILSLIWADAERVLCGLKDGSITCLVINCEKKTLDVTGTWGHSYPVEVLALSKNRLASGAHQELFIWRWNYNAVMSYQEREVTLTNPPELVPEKNVVVTALHWSANNDGGSASLLIVGYMHHGIRIFETQCWGEVRCIVVDELVGAAAVSPDHKFIAISDVFTGFRVYRLDTGVSLMHFEQEVTEARPVPVTWLHGGHAILGGSTVSDLNIWYVDASHSVVRLPVAGSTGTTAIAAHFNSDSHAFLVACGSETEEHKHTVIIWRAKKRKGPRPSVSSDDEEVDIDEDDEDDEDDDNGAEEDLNPEQVGLCGRFSLLSVFKIAIALLGVVLLALQLAGNNVASLRGL</sequence>
<evidence type="ECO:0000256" key="2">
    <source>
        <dbReference type="ARBA" id="ARBA00022737"/>
    </source>
</evidence>
<dbReference type="Gene3D" id="2.130.10.10">
    <property type="entry name" value="YVTN repeat-like/Quinoprotein amine dehydrogenase"/>
    <property type="match status" value="2"/>
</dbReference>
<feature type="compositionally biased region" description="Acidic residues" evidence="4">
    <location>
        <begin position="334"/>
        <end position="360"/>
    </location>
</feature>
<organism evidence="6">
    <name type="scientific">Ganoderma boninense</name>
    <dbReference type="NCBI Taxonomy" id="34458"/>
    <lineage>
        <taxon>Eukaryota</taxon>
        <taxon>Fungi</taxon>
        <taxon>Dikarya</taxon>
        <taxon>Basidiomycota</taxon>
        <taxon>Agaricomycotina</taxon>
        <taxon>Agaricomycetes</taxon>
        <taxon>Polyporales</taxon>
        <taxon>Polyporaceae</taxon>
        <taxon>Ganoderma</taxon>
    </lineage>
</organism>
<feature type="repeat" description="WD" evidence="3">
    <location>
        <begin position="11"/>
        <end position="52"/>
    </location>
</feature>
<dbReference type="PANTHER" id="PTHR19857">
    <property type="entry name" value="MITOCHONDRIAL DIVISION PROTEIN 1-RELATED"/>
    <property type="match status" value="1"/>
</dbReference>
<keyword evidence="2" id="KW-0677">Repeat</keyword>
<keyword evidence="5" id="KW-0812">Transmembrane</keyword>
<evidence type="ECO:0000256" key="5">
    <source>
        <dbReference type="SAM" id="Phobius"/>
    </source>
</evidence>
<dbReference type="SMART" id="SM00320">
    <property type="entry name" value="WD40"/>
    <property type="match status" value="2"/>
</dbReference>
<feature type="transmembrane region" description="Helical" evidence="5">
    <location>
        <begin position="370"/>
        <end position="393"/>
    </location>
</feature>
<dbReference type="SUPFAM" id="SSF50978">
    <property type="entry name" value="WD40 repeat-like"/>
    <property type="match status" value="1"/>
</dbReference>
<keyword evidence="5" id="KW-1133">Transmembrane helix</keyword>
<gene>
    <name evidence="6" type="primary">Q4WQK8</name>
</gene>
<protein>
    <submittedName>
        <fullName evidence="6">G-protein comlpex beta subunit CpcB</fullName>
    </submittedName>
</protein>
<evidence type="ECO:0000256" key="1">
    <source>
        <dbReference type="ARBA" id="ARBA00022574"/>
    </source>
</evidence>
<evidence type="ECO:0000256" key="4">
    <source>
        <dbReference type="SAM" id="MobiDB-lite"/>
    </source>
</evidence>
<dbReference type="AlphaFoldDB" id="A0A5K1JSL7"/>
<dbReference type="InterPro" id="IPR036322">
    <property type="entry name" value="WD40_repeat_dom_sf"/>
</dbReference>
<dbReference type="InterPro" id="IPR015943">
    <property type="entry name" value="WD40/YVTN_repeat-like_dom_sf"/>
</dbReference>
<dbReference type="Pfam" id="PF00400">
    <property type="entry name" value="WD40"/>
    <property type="match status" value="1"/>
</dbReference>
<dbReference type="PROSITE" id="PS50294">
    <property type="entry name" value="WD_REPEATS_REGION"/>
    <property type="match status" value="1"/>
</dbReference>
<dbReference type="PROSITE" id="PS50082">
    <property type="entry name" value="WD_REPEATS_2"/>
    <property type="match status" value="1"/>
</dbReference>
<dbReference type="InterPro" id="IPR001680">
    <property type="entry name" value="WD40_rpt"/>
</dbReference>
<dbReference type="InterPro" id="IPR019775">
    <property type="entry name" value="WD40_repeat_CS"/>
</dbReference>
<evidence type="ECO:0000313" key="6">
    <source>
        <dbReference type="EMBL" id="VWO94124.1"/>
    </source>
</evidence>
<name>A0A5K1JSL7_9APHY</name>
<evidence type="ECO:0000256" key="3">
    <source>
        <dbReference type="PROSITE-ProRule" id="PRU00221"/>
    </source>
</evidence>
<keyword evidence="1 3" id="KW-0853">WD repeat</keyword>
<dbReference type="EMBL" id="LR723785">
    <property type="protein sequence ID" value="VWO94124.1"/>
    <property type="molecule type" value="Genomic_DNA"/>
</dbReference>
<dbReference type="PROSITE" id="PS00678">
    <property type="entry name" value="WD_REPEATS_1"/>
    <property type="match status" value="1"/>
</dbReference>
<proteinExistence type="predicted"/>
<keyword evidence="5" id="KW-0472">Membrane</keyword>
<feature type="region of interest" description="Disordered" evidence="4">
    <location>
        <begin position="326"/>
        <end position="360"/>
    </location>
</feature>